<feature type="signal peptide" evidence="2">
    <location>
        <begin position="1"/>
        <end position="23"/>
    </location>
</feature>
<feature type="compositionally biased region" description="Low complexity" evidence="1">
    <location>
        <begin position="30"/>
        <end position="42"/>
    </location>
</feature>
<sequence>MSLLQRSAIVTAMLASLSVSSFAQTPAAPAVAPTTQSAPAPAKKAHDPEAREAHMAKRMQALKASLKLNASQEAAWTSYMTAVKPQRPAPGDRPERPDFAKMTTPERIDAMQAMHAKHQAAMDQRNQATKAFYATLTPEQQKTFDAETLKMHERRGRGPDGKGPHGQRHQGPNPKQTVPPMDSK</sequence>
<evidence type="ECO:0000313" key="4">
    <source>
        <dbReference type="Proteomes" id="UP001058290"/>
    </source>
</evidence>
<dbReference type="Proteomes" id="UP001058290">
    <property type="component" value="Chromosome"/>
</dbReference>
<dbReference type="Pfam" id="PF07813">
    <property type="entry name" value="LTXXQ"/>
    <property type="match status" value="1"/>
</dbReference>
<organism evidence="3 4">
    <name type="scientific">Comamonas squillarum</name>
    <dbReference type="NCBI Taxonomy" id="2977320"/>
    <lineage>
        <taxon>Bacteria</taxon>
        <taxon>Pseudomonadati</taxon>
        <taxon>Pseudomonadota</taxon>
        <taxon>Betaproteobacteria</taxon>
        <taxon>Burkholderiales</taxon>
        <taxon>Comamonadaceae</taxon>
        <taxon>Comamonas</taxon>
    </lineage>
</organism>
<feature type="compositionally biased region" description="Basic and acidic residues" evidence="1">
    <location>
        <begin position="142"/>
        <end position="163"/>
    </location>
</feature>
<evidence type="ECO:0000256" key="2">
    <source>
        <dbReference type="SAM" id="SignalP"/>
    </source>
</evidence>
<name>A0ABY5ZTR3_9BURK</name>
<protein>
    <submittedName>
        <fullName evidence="3">Spy/CpxP family protein refolding chaperone</fullName>
    </submittedName>
</protein>
<dbReference type="EMBL" id="CP104377">
    <property type="protein sequence ID" value="UXC17291.1"/>
    <property type="molecule type" value="Genomic_DNA"/>
</dbReference>
<dbReference type="RefSeq" id="WP_260718547.1">
    <property type="nucleotide sequence ID" value="NZ_CP104377.1"/>
</dbReference>
<dbReference type="Gene3D" id="1.20.120.1490">
    <property type="match status" value="1"/>
</dbReference>
<gene>
    <name evidence="3" type="ORF">N4T19_16475</name>
</gene>
<feature type="chain" id="PRO_5046289328" evidence="2">
    <location>
        <begin position="24"/>
        <end position="184"/>
    </location>
</feature>
<keyword evidence="2" id="KW-0732">Signal</keyword>
<feature type="region of interest" description="Disordered" evidence="1">
    <location>
        <begin position="30"/>
        <end position="49"/>
    </location>
</feature>
<feature type="region of interest" description="Disordered" evidence="1">
    <location>
        <begin position="136"/>
        <end position="184"/>
    </location>
</feature>
<reference evidence="3" key="1">
    <citation type="submission" date="2022-09" db="EMBL/GenBank/DDBJ databases">
        <title>Bacterial diversity in gut of crayfish and pufferfish.</title>
        <authorList>
            <person name="Huang Y."/>
        </authorList>
    </citation>
    <scope>NUCLEOTIDE SEQUENCE</scope>
    <source>
        <strain evidence="3">PR12</strain>
    </source>
</reference>
<proteinExistence type="predicted"/>
<dbReference type="InterPro" id="IPR012899">
    <property type="entry name" value="LTXXQ"/>
</dbReference>
<evidence type="ECO:0000256" key="1">
    <source>
        <dbReference type="SAM" id="MobiDB-lite"/>
    </source>
</evidence>
<evidence type="ECO:0000313" key="3">
    <source>
        <dbReference type="EMBL" id="UXC17291.1"/>
    </source>
</evidence>
<keyword evidence="4" id="KW-1185">Reference proteome</keyword>
<accession>A0ABY5ZTR3</accession>